<dbReference type="InterPro" id="IPR050482">
    <property type="entry name" value="Sensor_HK_TwoCompSys"/>
</dbReference>
<evidence type="ECO:0000256" key="4">
    <source>
        <dbReference type="SAM" id="MobiDB-lite"/>
    </source>
</evidence>
<evidence type="ECO:0000259" key="6">
    <source>
        <dbReference type="Pfam" id="PF02518"/>
    </source>
</evidence>
<sequence>MASVSGTSQRHLSEPDSNELTGHQSTDRILRTFARFVAAGYGFYLVLLLSDIIATADQMVWWWTPTVGVLVFGSGLSMGVLSGGSIARMQCAAAIAATTFLLAAVSWWFCWDGTQTTTDRGMWLSVFPGLASLAAAIAWPAWMAFGHMTLAVTIMMLINQAARDPRMNSPFLPDLVFGLMFCAIFVGATVMALRTGRILDATRATTHAAAASAAAVQARTVERERFDALIHDDVMSTLLAASRGEVDPTVRRQARHTLRRLNLLRSEAASDAAFDSDAVLAHLRAMATQVDENAAIGANVDPKAAASEYPADAARALGAALAEALRNSIRHAGRGARRALSVTITPALVLVEVSDDGVGFDPAAVAPHRLGVAVSIRARMQQLPGGSAVITTGPGAGTRVALAWTAAA</sequence>
<name>A0ABU4CQH5_RHOJO</name>
<feature type="transmembrane region" description="Helical" evidence="5">
    <location>
        <begin position="171"/>
        <end position="193"/>
    </location>
</feature>
<dbReference type="Proteomes" id="UP001185737">
    <property type="component" value="Unassembled WGS sequence"/>
</dbReference>
<dbReference type="SUPFAM" id="SSF55874">
    <property type="entry name" value="ATPase domain of HSP90 chaperone/DNA topoisomerase II/histidine kinase"/>
    <property type="match status" value="1"/>
</dbReference>
<evidence type="ECO:0000313" key="8">
    <source>
        <dbReference type="Proteomes" id="UP001185737"/>
    </source>
</evidence>
<keyword evidence="5" id="KW-0812">Transmembrane</keyword>
<evidence type="ECO:0000256" key="1">
    <source>
        <dbReference type="ARBA" id="ARBA00022679"/>
    </source>
</evidence>
<protein>
    <submittedName>
        <fullName evidence="7">ATP-binding protein</fullName>
    </submittedName>
</protein>
<keyword evidence="3" id="KW-0902">Two-component regulatory system</keyword>
<keyword evidence="5" id="KW-0472">Membrane</keyword>
<dbReference type="Pfam" id="PF02518">
    <property type="entry name" value="HATPase_c"/>
    <property type="match status" value="1"/>
</dbReference>
<keyword evidence="5" id="KW-1133">Transmembrane helix</keyword>
<keyword evidence="7" id="KW-0067">ATP-binding</keyword>
<dbReference type="RefSeq" id="WP_317571125.1">
    <property type="nucleotide sequence ID" value="NZ_JAWLKA010000029.1"/>
</dbReference>
<feature type="region of interest" description="Disordered" evidence="4">
    <location>
        <begin position="1"/>
        <end position="23"/>
    </location>
</feature>
<comment type="caution">
    <text evidence="7">The sequence shown here is derived from an EMBL/GenBank/DDBJ whole genome shotgun (WGS) entry which is preliminary data.</text>
</comment>
<dbReference type="PANTHER" id="PTHR24421">
    <property type="entry name" value="NITRATE/NITRITE SENSOR PROTEIN NARX-RELATED"/>
    <property type="match status" value="1"/>
</dbReference>
<feature type="transmembrane region" description="Helical" evidence="5">
    <location>
        <begin position="91"/>
        <end position="109"/>
    </location>
</feature>
<evidence type="ECO:0000256" key="5">
    <source>
        <dbReference type="SAM" id="Phobius"/>
    </source>
</evidence>
<dbReference type="InterPro" id="IPR036890">
    <property type="entry name" value="HATPase_C_sf"/>
</dbReference>
<evidence type="ECO:0000256" key="3">
    <source>
        <dbReference type="ARBA" id="ARBA00023012"/>
    </source>
</evidence>
<feature type="transmembrane region" description="Helical" evidence="5">
    <location>
        <begin position="129"/>
        <end position="159"/>
    </location>
</feature>
<dbReference type="EMBL" id="JAWLKA010000029">
    <property type="protein sequence ID" value="MDV6285808.1"/>
    <property type="molecule type" value="Genomic_DNA"/>
</dbReference>
<reference evidence="7 8" key="1">
    <citation type="submission" date="2023-10" db="EMBL/GenBank/DDBJ databases">
        <title>Development of a sustainable strategy for remediation of hydrocarbon-contaminated territories based on the waste exchange concept.</title>
        <authorList>
            <person name="Krivoruchko A."/>
        </authorList>
    </citation>
    <scope>NUCLEOTIDE SEQUENCE [LARGE SCALE GENOMIC DNA]</scope>
    <source>
        <strain evidence="7 8">IEGM 60</strain>
    </source>
</reference>
<accession>A0ABU4CQH5</accession>
<evidence type="ECO:0000256" key="2">
    <source>
        <dbReference type="ARBA" id="ARBA00022777"/>
    </source>
</evidence>
<keyword evidence="7" id="KW-0547">Nucleotide-binding</keyword>
<dbReference type="GO" id="GO:0005524">
    <property type="term" value="F:ATP binding"/>
    <property type="evidence" value="ECO:0007669"/>
    <property type="project" value="UniProtKB-KW"/>
</dbReference>
<dbReference type="Gene3D" id="3.30.565.10">
    <property type="entry name" value="Histidine kinase-like ATPase, C-terminal domain"/>
    <property type="match status" value="1"/>
</dbReference>
<feature type="domain" description="Histidine kinase/HSP90-like ATPase" evidence="6">
    <location>
        <begin position="315"/>
        <end position="402"/>
    </location>
</feature>
<evidence type="ECO:0000313" key="7">
    <source>
        <dbReference type="EMBL" id="MDV6285808.1"/>
    </source>
</evidence>
<gene>
    <name evidence="7" type="ORF">R3Q59_35570</name>
</gene>
<keyword evidence="8" id="KW-1185">Reference proteome</keyword>
<feature type="compositionally biased region" description="Polar residues" evidence="4">
    <location>
        <begin position="1"/>
        <end position="10"/>
    </location>
</feature>
<feature type="transmembrane region" description="Helical" evidence="5">
    <location>
        <begin position="60"/>
        <end position="79"/>
    </location>
</feature>
<feature type="transmembrane region" description="Helical" evidence="5">
    <location>
        <begin position="33"/>
        <end position="54"/>
    </location>
</feature>
<keyword evidence="1" id="KW-0808">Transferase</keyword>
<proteinExistence type="predicted"/>
<keyword evidence="2" id="KW-0418">Kinase</keyword>
<dbReference type="InterPro" id="IPR003594">
    <property type="entry name" value="HATPase_dom"/>
</dbReference>
<dbReference type="PANTHER" id="PTHR24421:SF61">
    <property type="entry name" value="OXYGEN SENSOR HISTIDINE KINASE NREB"/>
    <property type="match status" value="1"/>
</dbReference>
<organism evidence="7 8">
    <name type="scientific">Rhodococcus jostii</name>
    <dbReference type="NCBI Taxonomy" id="132919"/>
    <lineage>
        <taxon>Bacteria</taxon>
        <taxon>Bacillati</taxon>
        <taxon>Actinomycetota</taxon>
        <taxon>Actinomycetes</taxon>
        <taxon>Mycobacteriales</taxon>
        <taxon>Nocardiaceae</taxon>
        <taxon>Rhodococcus</taxon>
    </lineage>
</organism>